<name>A0A1G8PQ71_9NOCA</name>
<dbReference type="RefSeq" id="WP_072739476.1">
    <property type="nucleotide sequence ID" value="NZ_CP048813.1"/>
</dbReference>
<dbReference type="Pfam" id="PF26059">
    <property type="entry name" value="DUF8020"/>
    <property type="match status" value="1"/>
</dbReference>
<dbReference type="AlphaFoldDB" id="A0A1G8PQ71"/>
<accession>A0A1G8PQ71</accession>
<organism evidence="2 3">
    <name type="scientific">Rhodococcus triatomae</name>
    <dbReference type="NCBI Taxonomy" id="300028"/>
    <lineage>
        <taxon>Bacteria</taxon>
        <taxon>Bacillati</taxon>
        <taxon>Actinomycetota</taxon>
        <taxon>Actinomycetes</taxon>
        <taxon>Mycobacteriales</taxon>
        <taxon>Nocardiaceae</taxon>
        <taxon>Rhodococcus</taxon>
    </lineage>
</organism>
<dbReference type="Proteomes" id="UP000183263">
    <property type="component" value="Unassembled WGS sequence"/>
</dbReference>
<protein>
    <recommendedName>
        <fullName evidence="1">DUF8020 domain-containing protein</fullName>
    </recommendedName>
</protein>
<dbReference type="InterPro" id="IPR058333">
    <property type="entry name" value="DUF8020"/>
</dbReference>
<keyword evidence="3" id="KW-1185">Reference proteome</keyword>
<feature type="domain" description="DUF8020" evidence="1">
    <location>
        <begin position="43"/>
        <end position="113"/>
    </location>
</feature>
<evidence type="ECO:0000313" key="3">
    <source>
        <dbReference type="Proteomes" id="UP000183263"/>
    </source>
</evidence>
<evidence type="ECO:0000313" key="2">
    <source>
        <dbReference type="EMBL" id="SDI94583.1"/>
    </source>
</evidence>
<evidence type="ECO:0000259" key="1">
    <source>
        <dbReference type="Pfam" id="PF26059"/>
    </source>
</evidence>
<sequence>MIGRLRRTVAIAALTIASLGLYAGTAHAAPALAAPAPAQSEGDIGYEARIDGDSVVSTIDSGLFRVSGDGDTVEVVDGSGKVVAAVPLTLKVGEQVFRIDQEIVDRTLTLTPQVPQDVVESVKATAASPSDIAQEGPQTQAERDSNALGEFSSYLGYATLIGGLVFALVFGVVGLVVGCIVVPAVGCLPGLMGGVSAGSLAGTIFVGGPALVILGIQYLTIINTPFVPPGEEEPAPA</sequence>
<reference evidence="2 3" key="1">
    <citation type="submission" date="2016-10" db="EMBL/GenBank/DDBJ databases">
        <authorList>
            <person name="de Groot N.N."/>
        </authorList>
    </citation>
    <scope>NUCLEOTIDE SEQUENCE [LARGE SCALE GENOMIC DNA]</scope>
    <source>
        <strain evidence="2 3">DSM 44892</strain>
    </source>
</reference>
<gene>
    <name evidence="2" type="ORF">SAMN05444695_113104</name>
</gene>
<dbReference type="EMBL" id="FNDN01000013">
    <property type="protein sequence ID" value="SDI94583.1"/>
    <property type="molecule type" value="Genomic_DNA"/>
</dbReference>
<dbReference type="OrthoDB" id="4375981at2"/>
<proteinExistence type="predicted"/>